<dbReference type="HOGENOM" id="CLU_3317051_0_0_5"/>
<reference evidence="1 2" key="1">
    <citation type="journal article" date="2012" name="J. Bacteriol.">
        <title>Complete genome sequence of the broad-host-range strain Sinorhizobium fredii USDA257.</title>
        <authorList>
            <person name="Schuldes J."/>
            <person name="Rodriguez Orbegoso M."/>
            <person name="Schmeisser C."/>
            <person name="Krishnan H.B."/>
            <person name="Daniel R."/>
            <person name="Streit W.R."/>
        </authorList>
    </citation>
    <scope>NUCLEOTIDE SEQUENCE [LARGE SCALE GENOMIC DNA]</scope>
    <source>
        <strain evidence="1 2">USDA 257</strain>
    </source>
</reference>
<sequence length="39" mass="4405">MVRPLVFEEVEGVIRATEPSLYAVLKSYRKGYAPGDLLH</sequence>
<dbReference type="EMBL" id="CP003563">
    <property type="protein sequence ID" value="AFL51342.1"/>
    <property type="molecule type" value="Genomic_DNA"/>
</dbReference>
<evidence type="ECO:0000313" key="2">
    <source>
        <dbReference type="Proteomes" id="UP000006180"/>
    </source>
</evidence>
<name>I3X636_SINF2</name>
<protein>
    <submittedName>
        <fullName evidence="1">Uncharacterized protein</fullName>
    </submittedName>
</protein>
<gene>
    <name evidence="1" type="ORF">USDA257_c27710</name>
</gene>
<dbReference type="AlphaFoldDB" id="I3X636"/>
<proteinExistence type="predicted"/>
<accession>I3X636</accession>
<dbReference type="Proteomes" id="UP000006180">
    <property type="component" value="Chromosome"/>
</dbReference>
<evidence type="ECO:0000313" key="1">
    <source>
        <dbReference type="EMBL" id="AFL51342.1"/>
    </source>
</evidence>
<dbReference type="KEGG" id="sfd:USDA257_c27710"/>
<organism evidence="1 2">
    <name type="scientific">Sinorhizobium fredii (strain USDA 257)</name>
    <dbReference type="NCBI Taxonomy" id="1185652"/>
    <lineage>
        <taxon>Bacteria</taxon>
        <taxon>Pseudomonadati</taxon>
        <taxon>Pseudomonadota</taxon>
        <taxon>Alphaproteobacteria</taxon>
        <taxon>Hyphomicrobiales</taxon>
        <taxon>Rhizobiaceae</taxon>
        <taxon>Sinorhizobium/Ensifer group</taxon>
        <taxon>Sinorhizobium</taxon>
    </lineage>
</organism>